<proteinExistence type="predicted"/>
<dbReference type="SUPFAM" id="SSF51735">
    <property type="entry name" value="NAD(P)-binding Rossmann-fold domains"/>
    <property type="match status" value="1"/>
</dbReference>
<evidence type="ECO:0000256" key="1">
    <source>
        <dbReference type="ARBA" id="ARBA00023027"/>
    </source>
</evidence>
<accession>A0A0F9PFH7</accession>
<dbReference type="EMBL" id="LAZR01002527">
    <property type="protein sequence ID" value="KKN28889.1"/>
    <property type="molecule type" value="Genomic_DNA"/>
</dbReference>
<dbReference type="AlphaFoldDB" id="A0A0F9PFH7"/>
<gene>
    <name evidence="2" type="ORF">LCGC14_0849770</name>
</gene>
<keyword evidence="1" id="KW-0520">NAD</keyword>
<protein>
    <recommendedName>
        <fullName evidence="3">Glycosyl hydrolase family 4 C-terminal domain-containing protein</fullName>
    </recommendedName>
</protein>
<dbReference type="Pfam" id="PF02056">
    <property type="entry name" value="Glyco_hydro_4"/>
    <property type="match status" value="1"/>
</dbReference>
<sequence>MDKSTKVVVIGAGSKSFSTKLIHDLVLDRDLLGNAQLEVVLVDVEAKKLQEMLAYAK</sequence>
<comment type="caution">
    <text evidence="2">The sequence shown here is derived from an EMBL/GenBank/DDBJ whole genome shotgun (WGS) entry which is preliminary data.</text>
</comment>
<dbReference type="GO" id="GO:0005975">
    <property type="term" value="P:carbohydrate metabolic process"/>
    <property type="evidence" value="ECO:0007669"/>
    <property type="project" value="InterPro"/>
</dbReference>
<evidence type="ECO:0000313" key="2">
    <source>
        <dbReference type="EMBL" id="KKN28889.1"/>
    </source>
</evidence>
<organism evidence="2">
    <name type="scientific">marine sediment metagenome</name>
    <dbReference type="NCBI Taxonomy" id="412755"/>
    <lineage>
        <taxon>unclassified sequences</taxon>
        <taxon>metagenomes</taxon>
        <taxon>ecological metagenomes</taxon>
    </lineage>
</organism>
<dbReference type="InterPro" id="IPR001088">
    <property type="entry name" value="Glyco_hydro_4"/>
</dbReference>
<dbReference type="InterPro" id="IPR036291">
    <property type="entry name" value="NAD(P)-bd_dom_sf"/>
</dbReference>
<reference evidence="2" key="1">
    <citation type="journal article" date="2015" name="Nature">
        <title>Complex archaea that bridge the gap between prokaryotes and eukaryotes.</title>
        <authorList>
            <person name="Spang A."/>
            <person name="Saw J.H."/>
            <person name="Jorgensen S.L."/>
            <person name="Zaremba-Niedzwiedzka K."/>
            <person name="Martijn J."/>
            <person name="Lind A.E."/>
            <person name="van Eijk R."/>
            <person name="Schleper C."/>
            <person name="Guy L."/>
            <person name="Ettema T.J."/>
        </authorList>
    </citation>
    <scope>NUCLEOTIDE SEQUENCE</scope>
</reference>
<dbReference type="GO" id="GO:0004553">
    <property type="term" value="F:hydrolase activity, hydrolyzing O-glycosyl compounds"/>
    <property type="evidence" value="ECO:0007669"/>
    <property type="project" value="InterPro"/>
</dbReference>
<evidence type="ECO:0008006" key="3">
    <source>
        <dbReference type="Google" id="ProtNLM"/>
    </source>
</evidence>
<dbReference type="Gene3D" id="3.40.50.720">
    <property type="entry name" value="NAD(P)-binding Rossmann-like Domain"/>
    <property type="match status" value="1"/>
</dbReference>
<name>A0A0F9PFH7_9ZZZZ</name>